<reference evidence="2 3" key="1">
    <citation type="submission" date="2021-08" db="EMBL/GenBank/DDBJ databases">
        <authorList>
            <person name="Tuo L."/>
        </authorList>
    </citation>
    <scope>NUCLEOTIDE SEQUENCE [LARGE SCALE GENOMIC DNA]</scope>
    <source>
        <strain evidence="2 3">JCM 31229</strain>
    </source>
</reference>
<organism evidence="2 3">
    <name type="scientific">Sphingomonas colocasiae</name>
    <dbReference type="NCBI Taxonomy" id="1848973"/>
    <lineage>
        <taxon>Bacteria</taxon>
        <taxon>Pseudomonadati</taxon>
        <taxon>Pseudomonadota</taxon>
        <taxon>Alphaproteobacteria</taxon>
        <taxon>Sphingomonadales</taxon>
        <taxon>Sphingomonadaceae</taxon>
        <taxon>Sphingomonas</taxon>
    </lineage>
</organism>
<dbReference type="EMBL" id="JAINVV010000010">
    <property type="protein sequence ID" value="MBY8824829.1"/>
    <property type="molecule type" value="Genomic_DNA"/>
</dbReference>
<gene>
    <name evidence="2" type="ORF">K7G82_21165</name>
</gene>
<evidence type="ECO:0008006" key="4">
    <source>
        <dbReference type="Google" id="ProtNLM"/>
    </source>
</evidence>
<protein>
    <recommendedName>
        <fullName evidence="4">DUF4440 domain-containing protein</fullName>
    </recommendedName>
</protein>
<accession>A0ABS7PU11</accession>
<dbReference type="RefSeq" id="WP_222991941.1">
    <property type="nucleotide sequence ID" value="NZ_JAINVV010000010.1"/>
</dbReference>
<feature type="region of interest" description="Disordered" evidence="1">
    <location>
        <begin position="145"/>
        <end position="165"/>
    </location>
</feature>
<sequence>MIAAVLALLATGTPQTAVEAERTFAATAQAEGQWAAFRTFAGDKAILFTPEPVPAGPWLKDRAEPPVPVMWWPRLSFRSCDGTLAVNTGPWIRAAGGATGSFTTIWQRDMVDGQPRWRWQMDHGRDTPGFIPAGAKAREIVADCGNTDRKAPPSNAARPGSESDALKPHLAKDIVVQLECVMPQAGAAALPAFTTTGLIREFQSIDASMAVRVHAIAGKPGAHDLQVWQWRGGEGWKLVLYETVGVR</sequence>
<proteinExistence type="predicted"/>
<evidence type="ECO:0000313" key="2">
    <source>
        <dbReference type="EMBL" id="MBY8824829.1"/>
    </source>
</evidence>
<name>A0ABS7PU11_9SPHN</name>
<evidence type="ECO:0000313" key="3">
    <source>
        <dbReference type="Proteomes" id="UP000706039"/>
    </source>
</evidence>
<dbReference type="Proteomes" id="UP000706039">
    <property type="component" value="Unassembled WGS sequence"/>
</dbReference>
<evidence type="ECO:0000256" key="1">
    <source>
        <dbReference type="SAM" id="MobiDB-lite"/>
    </source>
</evidence>
<keyword evidence="3" id="KW-1185">Reference proteome</keyword>
<comment type="caution">
    <text evidence="2">The sequence shown here is derived from an EMBL/GenBank/DDBJ whole genome shotgun (WGS) entry which is preliminary data.</text>
</comment>